<proteinExistence type="predicted"/>
<sequence length="293" mass="33070">MAWTALATYNPAREGSTVGDTWYNSVFTLNTKVKTHGNNRQFKINTSRQGRCQAEPSWWPISAIAVVRIFPCVKADAISCVRNLFTNPVPQYLGKIRRLGEFHAQVKFGERPHPLHPTPTRPYQPLPPGVHIDEKLAFYETGFYSVAIKYLPHSDAVGVTNLQVNADKARYLESLKPEDQRQPIVVVKEEQIYPHIPLPLGPLVHPTPTLAPRLIPPPLRSLCPARYREQHPPQARPVRTIIVSNIFAARAGVPAKDKKNVKVAIEDRAEGQVVTVKREEEEEFVLQVLESEF</sequence>
<keyword evidence="2" id="KW-1185">Reference proteome</keyword>
<accession>A0ABQ9ZX61</accession>
<evidence type="ECO:0000313" key="2">
    <source>
        <dbReference type="Proteomes" id="UP001234178"/>
    </source>
</evidence>
<gene>
    <name evidence="1" type="ORF">OUZ56_032805</name>
</gene>
<comment type="caution">
    <text evidence="1">The sequence shown here is derived from an EMBL/GenBank/DDBJ whole genome shotgun (WGS) entry which is preliminary data.</text>
</comment>
<reference evidence="1 2" key="1">
    <citation type="journal article" date="2023" name="Nucleic Acids Res.">
        <title>The hologenome of Daphnia magna reveals possible DNA methylation and microbiome-mediated evolution of the host genome.</title>
        <authorList>
            <person name="Chaturvedi A."/>
            <person name="Li X."/>
            <person name="Dhandapani V."/>
            <person name="Marshall H."/>
            <person name="Kissane S."/>
            <person name="Cuenca-Cambronero M."/>
            <person name="Asole G."/>
            <person name="Calvet F."/>
            <person name="Ruiz-Romero M."/>
            <person name="Marangio P."/>
            <person name="Guigo R."/>
            <person name="Rago D."/>
            <person name="Mirbahai L."/>
            <person name="Eastwood N."/>
            <person name="Colbourne J.K."/>
            <person name="Zhou J."/>
            <person name="Mallon E."/>
            <person name="Orsini L."/>
        </authorList>
    </citation>
    <scope>NUCLEOTIDE SEQUENCE [LARGE SCALE GENOMIC DNA]</scope>
    <source>
        <strain evidence="1">LRV0_1</strain>
    </source>
</reference>
<dbReference type="EMBL" id="JAOYFB010000006">
    <property type="protein sequence ID" value="KAK4017493.1"/>
    <property type="molecule type" value="Genomic_DNA"/>
</dbReference>
<dbReference type="Proteomes" id="UP001234178">
    <property type="component" value="Unassembled WGS sequence"/>
</dbReference>
<evidence type="ECO:0000313" key="1">
    <source>
        <dbReference type="EMBL" id="KAK4017493.1"/>
    </source>
</evidence>
<protein>
    <submittedName>
        <fullName evidence="1">Uncharacterized protein</fullName>
    </submittedName>
</protein>
<name>A0ABQ9ZX61_9CRUS</name>
<organism evidence="1 2">
    <name type="scientific">Daphnia magna</name>
    <dbReference type="NCBI Taxonomy" id="35525"/>
    <lineage>
        <taxon>Eukaryota</taxon>
        <taxon>Metazoa</taxon>
        <taxon>Ecdysozoa</taxon>
        <taxon>Arthropoda</taxon>
        <taxon>Crustacea</taxon>
        <taxon>Branchiopoda</taxon>
        <taxon>Diplostraca</taxon>
        <taxon>Cladocera</taxon>
        <taxon>Anomopoda</taxon>
        <taxon>Daphniidae</taxon>
        <taxon>Daphnia</taxon>
    </lineage>
</organism>